<dbReference type="Proteomes" id="UP000261704">
    <property type="component" value="Chromosome"/>
</dbReference>
<name>A0A347UFR3_9RHOB</name>
<dbReference type="RefSeq" id="WP_118942348.1">
    <property type="nucleotide sequence ID" value="NZ_CP032125.1"/>
</dbReference>
<protein>
    <submittedName>
        <fullName evidence="1">Uncharacterized protein</fullName>
    </submittedName>
</protein>
<dbReference type="OrthoDB" id="8453810at2"/>
<dbReference type="KEGG" id="pamo:BAR1_06945"/>
<evidence type="ECO:0000313" key="2">
    <source>
        <dbReference type="Proteomes" id="UP000261704"/>
    </source>
</evidence>
<dbReference type="AlphaFoldDB" id="A0A347UFR3"/>
<dbReference type="EMBL" id="CP032125">
    <property type="protein sequence ID" value="AXX97691.1"/>
    <property type="molecule type" value="Genomic_DNA"/>
</dbReference>
<gene>
    <name evidence="1" type="ORF">BAR1_06945</name>
</gene>
<organism evidence="1 2">
    <name type="scientific">Profundibacter amoris</name>
    <dbReference type="NCBI Taxonomy" id="2171755"/>
    <lineage>
        <taxon>Bacteria</taxon>
        <taxon>Pseudomonadati</taxon>
        <taxon>Pseudomonadota</taxon>
        <taxon>Alphaproteobacteria</taxon>
        <taxon>Rhodobacterales</taxon>
        <taxon>Paracoccaceae</taxon>
        <taxon>Profundibacter</taxon>
    </lineage>
</organism>
<sequence>MEEQIVGPDLFPVDRMNAEERLSDLGRILAAGIRRMRGAEPKSDASAADSPRYVEVVGKSRRGRRTRIRIGGGE</sequence>
<proteinExistence type="predicted"/>
<keyword evidence="2" id="KW-1185">Reference proteome</keyword>
<accession>A0A347UFR3</accession>
<reference evidence="1 2" key="1">
    <citation type="submission" date="2018-09" db="EMBL/GenBank/DDBJ databases">
        <title>Profundibacter amoris BAR1 gen. nov., sp. nov., a new member of the Roseobacter clade isolated at Lokis Castle Vent Field on the Arctic Mid-Oceanic Ridge.</title>
        <authorList>
            <person name="Le Moine Bauer S."/>
            <person name="Sjoeberg A.G."/>
            <person name="L'Haridon S."/>
            <person name="Stokke R."/>
            <person name="Roalkvam I."/>
            <person name="Steen I.H."/>
            <person name="Dahle H."/>
        </authorList>
    </citation>
    <scope>NUCLEOTIDE SEQUENCE [LARGE SCALE GENOMIC DNA]</scope>
    <source>
        <strain evidence="1 2">BAR1</strain>
    </source>
</reference>
<evidence type="ECO:0000313" key="1">
    <source>
        <dbReference type="EMBL" id="AXX97691.1"/>
    </source>
</evidence>